<dbReference type="GeneID" id="77241245"/>
<dbReference type="InterPro" id="IPR011006">
    <property type="entry name" value="CheY-like_superfamily"/>
</dbReference>
<proteinExistence type="predicted"/>
<dbReference type="Pfam" id="PF00072">
    <property type="entry name" value="Response_reg"/>
    <property type="match status" value="1"/>
</dbReference>
<dbReference type="RefSeq" id="WP_125002239.1">
    <property type="nucleotide sequence ID" value="NZ_BHYK01000013.1"/>
</dbReference>
<reference evidence="6 7" key="1">
    <citation type="submission" date="2018-11" db="EMBL/GenBank/DDBJ databases">
        <title>Genome sequencing and assembly of Clostridium tagluense strain A121.</title>
        <authorList>
            <person name="Murakami T."/>
            <person name="Segawa T."/>
            <person name="Shcherbakova V.A."/>
            <person name="Mori H."/>
            <person name="Yoshimura Y."/>
        </authorList>
    </citation>
    <scope>NUCLEOTIDE SEQUENCE [LARGE SCALE GENOMIC DNA]</scope>
    <source>
        <strain evidence="6 7">A121</strain>
    </source>
</reference>
<organism evidence="6 7">
    <name type="scientific">Clostridium tagluense</name>
    <dbReference type="NCBI Taxonomy" id="360422"/>
    <lineage>
        <taxon>Bacteria</taxon>
        <taxon>Bacillati</taxon>
        <taxon>Bacillota</taxon>
        <taxon>Clostridia</taxon>
        <taxon>Eubacteriales</taxon>
        <taxon>Clostridiaceae</taxon>
        <taxon>Clostridium</taxon>
    </lineage>
</organism>
<dbReference type="SUPFAM" id="SSF52172">
    <property type="entry name" value="CheY-like"/>
    <property type="match status" value="1"/>
</dbReference>
<sequence length="126" mass="14326">MNKESKNILIIDDSISIRNFIRGILEQSGYRIYEACDGEEGIELFKSMGNIDLVITDVYMPKKTGIEVVIELGKEYKNTKMIVLSDGGKYNFIDELGLCEAFGAICFMKKEFVKDSLVELVNRVLR</sequence>
<evidence type="ECO:0000256" key="3">
    <source>
        <dbReference type="ARBA" id="ARBA00024867"/>
    </source>
</evidence>
<dbReference type="InterPro" id="IPR001789">
    <property type="entry name" value="Sig_transdc_resp-reg_receiver"/>
</dbReference>
<evidence type="ECO:0000313" key="7">
    <source>
        <dbReference type="Proteomes" id="UP000287872"/>
    </source>
</evidence>
<dbReference type="Gene3D" id="3.40.50.2300">
    <property type="match status" value="1"/>
</dbReference>
<feature type="domain" description="Response regulatory" evidence="5">
    <location>
        <begin position="7"/>
        <end position="125"/>
    </location>
</feature>
<keyword evidence="7" id="KW-1185">Reference proteome</keyword>
<comment type="caution">
    <text evidence="6">The sequence shown here is derived from an EMBL/GenBank/DDBJ whole genome shotgun (WGS) entry which is preliminary data.</text>
</comment>
<protein>
    <recommendedName>
        <fullName evidence="1">Stage 0 sporulation protein A homolog</fullName>
    </recommendedName>
</protein>
<dbReference type="InterPro" id="IPR050595">
    <property type="entry name" value="Bact_response_regulator"/>
</dbReference>
<dbReference type="GO" id="GO:0000160">
    <property type="term" value="P:phosphorelay signal transduction system"/>
    <property type="evidence" value="ECO:0007669"/>
    <property type="project" value="InterPro"/>
</dbReference>
<dbReference type="SMART" id="SM00448">
    <property type="entry name" value="REC"/>
    <property type="match status" value="1"/>
</dbReference>
<keyword evidence="2 4" id="KW-0597">Phosphoprotein</keyword>
<evidence type="ECO:0000256" key="4">
    <source>
        <dbReference type="PROSITE-ProRule" id="PRU00169"/>
    </source>
</evidence>
<accession>A0A401UN06</accession>
<comment type="function">
    <text evidence="3">May play the central regulatory role in sporulation. It may be an element of the effector pathway responsible for the activation of sporulation genes in response to nutritional stress. Spo0A may act in concert with spo0H (a sigma factor) to control the expression of some genes that are critical to the sporulation process.</text>
</comment>
<dbReference type="AlphaFoldDB" id="A0A401UN06"/>
<evidence type="ECO:0000313" key="6">
    <source>
        <dbReference type="EMBL" id="GCD10912.1"/>
    </source>
</evidence>
<evidence type="ECO:0000259" key="5">
    <source>
        <dbReference type="PROSITE" id="PS50110"/>
    </source>
</evidence>
<name>A0A401UN06_9CLOT</name>
<evidence type="ECO:0000256" key="2">
    <source>
        <dbReference type="ARBA" id="ARBA00022553"/>
    </source>
</evidence>
<dbReference type="Proteomes" id="UP000287872">
    <property type="component" value="Unassembled WGS sequence"/>
</dbReference>
<feature type="modified residue" description="4-aspartylphosphate" evidence="4">
    <location>
        <position position="57"/>
    </location>
</feature>
<dbReference type="PANTHER" id="PTHR44591">
    <property type="entry name" value="STRESS RESPONSE REGULATOR PROTEIN 1"/>
    <property type="match status" value="1"/>
</dbReference>
<dbReference type="OrthoDB" id="9797769at2"/>
<dbReference type="PANTHER" id="PTHR44591:SF3">
    <property type="entry name" value="RESPONSE REGULATORY DOMAIN-CONTAINING PROTEIN"/>
    <property type="match status" value="1"/>
</dbReference>
<dbReference type="EMBL" id="BHYK01000013">
    <property type="protein sequence ID" value="GCD10912.1"/>
    <property type="molecule type" value="Genomic_DNA"/>
</dbReference>
<evidence type="ECO:0000256" key="1">
    <source>
        <dbReference type="ARBA" id="ARBA00018672"/>
    </source>
</evidence>
<gene>
    <name evidence="6" type="ORF">Ctaglu_25350</name>
</gene>
<dbReference type="PROSITE" id="PS50110">
    <property type="entry name" value="RESPONSE_REGULATORY"/>
    <property type="match status" value="1"/>
</dbReference>